<feature type="chain" id="PRO_5045818550" evidence="3">
    <location>
        <begin position="29"/>
        <end position="556"/>
    </location>
</feature>
<dbReference type="RefSeq" id="WP_261693974.1">
    <property type="nucleotide sequence ID" value="NZ_CP104694.1"/>
</dbReference>
<accession>A0ABY6BAA8</accession>
<gene>
    <name evidence="5" type="ORF">N4264_19920</name>
</gene>
<protein>
    <submittedName>
        <fullName evidence="5">Tail fiber domain-containing protein</fullName>
    </submittedName>
</protein>
<dbReference type="PROSITE" id="PS51688">
    <property type="entry name" value="ICA"/>
    <property type="match status" value="1"/>
</dbReference>
<dbReference type="InterPro" id="IPR030392">
    <property type="entry name" value="S74_ICA"/>
</dbReference>
<evidence type="ECO:0000256" key="1">
    <source>
        <dbReference type="SAM" id="Coils"/>
    </source>
</evidence>
<keyword evidence="6" id="KW-1185">Reference proteome</keyword>
<feature type="region of interest" description="Disordered" evidence="2">
    <location>
        <begin position="534"/>
        <end position="556"/>
    </location>
</feature>
<feature type="domain" description="Peptidase S74" evidence="4">
    <location>
        <begin position="416"/>
        <end position="517"/>
    </location>
</feature>
<feature type="signal peptide" evidence="3">
    <location>
        <begin position="1"/>
        <end position="28"/>
    </location>
</feature>
<feature type="region of interest" description="Disordered" evidence="2">
    <location>
        <begin position="331"/>
        <end position="351"/>
    </location>
</feature>
<evidence type="ECO:0000313" key="6">
    <source>
        <dbReference type="Proteomes" id="UP001064632"/>
    </source>
</evidence>
<evidence type="ECO:0000259" key="4">
    <source>
        <dbReference type="PROSITE" id="PS51688"/>
    </source>
</evidence>
<dbReference type="EMBL" id="CP104694">
    <property type="protein sequence ID" value="UXI66998.1"/>
    <property type="molecule type" value="Genomic_DNA"/>
</dbReference>
<keyword evidence="3" id="KW-0732">Signal</keyword>
<reference evidence="5" key="1">
    <citation type="submission" date="2022-09" db="EMBL/GenBank/DDBJ databases">
        <title>Tahibacter sp. nov., isolated from a fresh water.</title>
        <authorList>
            <person name="Baek J.H."/>
            <person name="Lee J.K."/>
            <person name="Kim J.M."/>
            <person name="Jeon C.O."/>
        </authorList>
    </citation>
    <scope>NUCLEOTIDE SEQUENCE</scope>
    <source>
        <strain evidence="5">W38</strain>
    </source>
</reference>
<sequence length="556" mass="58916">MNLFTYVPRPLALALGIAISATCLTATAAQTIYDPDGIRFLPAMAAPAYQLRVTGPGGFRYEQVFAGGETIRAQPVASGWADGQYLYELFPFPGAPARVRENGSTSANESMSPESGGFIVHGGTVLADVPIAGTSNREHSARDQVIADDLIVQGRVCAGQNCTNGEPFGASTLLLKADDTRITFDDTSTAPGAAANDWQLSANESTNPGLSKFYLEDLTGATIPFSVMSGAPTNSLFISAAGDIGVRTSTPFLDLHLFSTESPGVRLEQVSGFGNQTWDMAGNEANFFVRDVTGGNRLPFRIRPGAGTSSLDISGSGYVGLNTAAPSARLHVDSSDGTSQVKVTDTSASTGPRDLLRLENNGPTRLRMRNTATGSEWSFNAHDTDLRITPAGAAVVALTLQPGGNLIIAGTLTQLSDRNAKENFRPLDHKALLAKIAELPISEWNFKHEGKTVRHVGPMAQDFRAAFGLGDDDTHIAPLDTSGIALAAVQGLQQELAARDRALAERDRRIADLEAQVARIERITQQLVRLQEPADTHEQHAVVAPSVTAGLAGRTP</sequence>
<dbReference type="Proteomes" id="UP001064632">
    <property type="component" value="Chromosome"/>
</dbReference>
<organism evidence="5 6">
    <name type="scientific">Tahibacter amnicola</name>
    <dbReference type="NCBI Taxonomy" id="2976241"/>
    <lineage>
        <taxon>Bacteria</taxon>
        <taxon>Pseudomonadati</taxon>
        <taxon>Pseudomonadota</taxon>
        <taxon>Gammaproteobacteria</taxon>
        <taxon>Lysobacterales</taxon>
        <taxon>Rhodanobacteraceae</taxon>
        <taxon>Tahibacter</taxon>
    </lineage>
</organism>
<keyword evidence="1" id="KW-0175">Coiled coil</keyword>
<evidence type="ECO:0000313" key="5">
    <source>
        <dbReference type="EMBL" id="UXI66998.1"/>
    </source>
</evidence>
<evidence type="ECO:0000256" key="3">
    <source>
        <dbReference type="SAM" id="SignalP"/>
    </source>
</evidence>
<feature type="coiled-coil region" evidence="1">
    <location>
        <begin position="503"/>
        <end position="530"/>
    </location>
</feature>
<feature type="compositionally biased region" description="Polar residues" evidence="2">
    <location>
        <begin position="335"/>
        <end position="350"/>
    </location>
</feature>
<dbReference type="Pfam" id="PF13884">
    <property type="entry name" value="Peptidase_S74"/>
    <property type="match status" value="1"/>
</dbReference>
<name>A0ABY6BAA8_9GAMM</name>
<proteinExistence type="predicted"/>
<evidence type="ECO:0000256" key="2">
    <source>
        <dbReference type="SAM" id="MobiDB-lite"/>
    </source>
</evidence>